<dbReference type="Proteomes" id="UP000298781">
    <property type="component" value="Chromosome"/>
</dbReference>
<evidence type="ECO:0000256" key="5">
    <source>
        <dbReference type="ARBA" id="ARBA00022692"/>
    </source>
</evidence>
<dbReference type="OrthoDB" id="9807047at2"/>
<sequence>MTGSLDHRTRLALVMIAPAVLMIVLLYLLPLLRILGLSFTEEPGALANYSQLFTSDVLGRVIWTTLRICVITTAITLVVSYVMAAALTLAAPRMRAIMFVLVLLPLWLSVLIRAFAWVSVLRGNGVLNNALVSLGLIGAPLSLVRNETGVIIGMVHYMLPFGILPLYAGMRTIDPRVLNAARSLGANGLTVFRRVFFPLTVPGLFSSFILTFVFSLGFYVTPAILGGGRVMMVAEYISVQVHETLEWGTATMLASVLLLTVFAVIFAVGRFADWDSLVGKGDE</sequence>
<feature type="transmembrane region" description="Helical" evidence="8">
    <location>
        <begin position="204"/>
        <end position="226"/>
    </location>
</feature>
<feature type="transmembrane region" description="Helical" evidence="8">
    <location>
        <begin position="247"/>
        <end position="268"/>
    </location>
</feature>
<evidence type="ECO:0000313" key="10">
    <source>
        <dbReference type="EMBL" id="QCI66336.1"/>
    </source>
</evidence>
<reference evidence="10 11" key="1">
    <citation type="submission" date="2019-04" db="EMBL/GenBank/DDBJ databases">
        <title>Phreatobacter aquaticus sp. nov.</title>
        <authorList>
            <person name="Choi A."/>
        </authorList>
    </citation>
    <scope>NUCLEOTIDE SEQUENCE [LARGE SCALE GENOMIC DNA]</scope>
    <source>
        <strain evidence="10 11">KCTC 52518</strain>
    </source>
</reference>
<evidence type="ECO:0000256" key="6">
    <source>
        <dbReference type="ARBA" id="ARBA00022989"/>
    </source>
</evidence>
<dbReference type="EMBL" id="CP039690">
    <property type="protein sequence ID" value="QCI66336.1"/>
    <property type="molecule type" value="Genomic_DNA"/>
</dbReference>
<dbReference type="InterPro" id="IPR000515">
    <property type="entry name" value="MetI-like"/>
</dbReference>
<proteinExistence type="inferred from homology"/>
<dbReference type="GO" id="GO:0005886">
    <property type="term" value="C:plasma membrane"/>
    <property type="evidence" value="ECO:0007669"/>
    <property type="project" value="UniProtKB-SubCell"/>
</dbReference>
<dbReference type="Pfam" id="PF00528">
    <property type="entry name" value="BPD_transp_1"/>
    <property type="match status" value="1"/>
</dbReference>
<dbReference type="PANTHER" id="PTHR42929">
    <property type="entry name" value="INNER MEMBRANE ABC TRANSPORTER PERMEASE PROTEIN YDCU-RELATED-RELATED"/>
    <property type="match status" value="1"/>
</dbReference>
<comment type="subcellular location">
    <subcellularLocation>
        <location evidence="1 8">Cell membrane</location>
        <topology evidence="1 8">Multi-pass membrane protein</topology>
    </subcellularLocation>
</comment>
<accession>A0A4D7BA00</accession>
<dbReference type="GO" id="GO:0055085">
    <property type="term" value="P:transmembrane transport"/>
    <property type="evidence" value="ECO:0007669"/>
    <property type="project" value="InterPro"/>
</dbReference>
<evidence type="ECO:0000259" key="9">
    <source>
        <dbReference type="PROSITE" id="PS50928"/>
    </source>
</evidence>
<evidence type="ECO:0000313" key="11">
    <source>
        <dbReference type="Proteomes" id="UP000298781"/>
    </source>
</evidence>
<keyword evidence="5 8" id="KW-0812">Transmembrane</keyword>
<feature type="transmembrane region" description="Helical" evidence="8">
    <location>
        <begin position="96"/>
        <end position="120"/>
    </location>
</feature>
<dbReference type="PANTHER" id="PTHR42929:SF5">
    <property type="entry name" value="ABC TRANSPORTER PERMEASE PROTEIN"/>
    <property type="match status" value="1"/>
</dbReference>
<protein>
    <submittedName>
        <fullName evidence="10">ABC transporter permease</fullName>
    </submittedName>
</protein>
<comment type="similarity">
    <text evidence="2">Belongs to the binding-protein-dependent transport system permease family. CysTW subfamily.</text>
</comment>
<dbReference type="KEGG" id="pstg:E8M01_20200"/>
<dbReference type="PROSITE" id="PS50928">
    <property type="entry name" value="ABC_TM1"/>
    <property type="match status" value="1"/>
</dbReference>
<dbReference type="RefSeq" id="WP_136961780.1">
    <property type="nucleotide sequence ID" value="NZ_CP039690.1"/>
</dbReference>
<gene>
    <name evidence="10" type="ORF">E8M01_20200</name>
</gene>
<name>A0A4D7BA00_9HYPH</name>
<evidence type="ECO:0000256" key="1">
    <source>
        <dbReference type="ARBA" id="ARBA00004651"/>
    </source>
</evidence>
<evidence type="ECO:0000256" key="7">
    <source>
        <dbReference type="ARBA" id="ARBA00023136"/>
    </source>
</evidence>
<keyword evidence="7 8" id="KW-0472">Membrane</keyword>
<evidence type="ECO:0000256" key="8">
    <source>
        <dbReference type="RuleBase" id="RU363032"/>
    </source>
</evidence>
<keyword evidence="4" id="KW-1003">Cell membrane</keyword>
<dbReference type="CDD" id="cd06261">
    <property type="entry name" value="TM_PBP2"/>
    <property type="match status" value="1"/>
</dbReference>
<keyword evidence="11" id="KW-1185">Reference proteome</keyword>
<dbReference type="InterPro" id="IPR035906">
    <property type="entry name" value="MetI-like_sf"/>
</dbReference>
<keyword evidence="6 8" id="KW-1133">Transmembrane helix</keyword>
<feature type="transmembrane region" description="Helical" evidence="8">
    <location>
        <begin position="150"/>
        <end position="168"/>
    </location>
</feature>
<feature type="transmembrane region" description="Helical" evidence="8">
    <location>
        <begin position="12"/>
        <end position="32"/>
    </location>
</feature>
<evidence type="ECO:0000256" key="2">
    <source>
        <dbReference type="ARBA" id="ARBA00007069"/>
    </source>
</evidence>
<evidence type="ECO:0000256" key="3">
    <source>
        <dbReference type="ARBA" id="ARBA00022448"/>
    </source>
</evidence>
<feature type="transmembrane region" description="Helical" evidence="8">
    <location>
        <begin position="61"/>
        <end position="84"/>
    </location>
</feature>
<dbReference type="Gene3D" id="1.10.3720.10">
    <property type="entry name" value="MetI-like"/>
    <property type="match status" value="1"/>
</dbReference>
<evidence type="ECO:0000256" key="4">
    <source>
        <dbReference type="ARBA" id="ARBA00022475"/>
    </source>
</evidence>
<keyword evidence="3 8" id="KW-0813">Transport</keyword>
<feature type="domain" description="ABC transmembrane type-1" evidence="9">
    <location>
        <begin position="62"/>
        <end position="268"/>
    </location>
</feature>
<organism evidence="10 11">
    <name type="scientific">Phreatobacter stygius</name>
    <dbReference type="NCBI Taxonomy" id="1940610"/>
    <lineage>
        <taxon>Bacteria</taxon>
        <taxon>Pseudomonadati</taxon>
        <taxon>Pseudomonadota</taxon>
        <taxon>Alphaproteobacteria</taxon>
        <taxon>Hyphomicrobiales</taxon>
        <taxon>Phreatobacteraceae</taxon>
        <taxon>Phreatobacter</taxon>
    </lineage>
</organism>
<dbReference type="SUPFAM" id="SSF161098">
    <property type="entry name" value="MetI-like"/>
    <property type="match status" value="1"/>
</dbReference>
<dbReference type="AlphaFoldDB" id="A0A4D7BA00"/>